<comment type="caution">
    <text evidence="1">The sequence shown here is derived from an EMBL/GenBank/DDBJ whole genome shotgun (WGS) entry which is preliminary data.</text>
</comment>
<evidence type="ECO:0000313" key="1">
    <source>
        <dbReference type="EMBL" id="GAA4870639.1"/>
    </source>
</evidence>
<protein>
    <recommendedName>
        <fullName evidence="3">DUF2795 domain-containing protein</fullName>
    </recommendedName>
</protein>
<evidence type="ECO:0000313" key="2">
    <source>
        <dbReference type="Proteomes" id="UP001500457"/>
    </source>
</evidence>
<dbReference type="EMBL" id="BAABHQ010000004">
    <property type="protein sequence ID" value="GAA4870639.1"/>
    <property type="molecule type" value="Genomic_DNA"/>
</dbReference>
<keyword evidence="2" id="KW-1185">Reference proteome</keyword>
<name>A0ABP9E6F0_9PSEU</name>
<dbReference type="Proteomes" id="UP001500457">
    <property type="component" value="Unassembled WGS sequence"/>
</dbReference>
<dbReference type="Pfam" id="PF11387">
    <property type="entry name" value="DUF2795"/>
    <property type="match status" value="1"/>
</dbReference>
<sequence>MGYDVTQVQKTLAGFQYPGGPEDLASHASSNGADQQLVDTLKNMDKQQFDGPNAVMAKLSEAGVLGGSSN</sequence>
<proteinExistence type="predicted"/>
<gene>
    <name evidence="1" type="ORF">GCM10023203_19890</name>
</gene>
<dbReference type="InterPro" id="IPR021527">
    <property type="entry name" value="DUF2795"/>
</dbReference>
<evidence type="ECO:0008006" key="3">
    <source>
        <dbReference type="Google" id="ProtNLM"/>
    </source>
</evidence>
<reference evidence="2" key="1">
    <citation type="journal article" date="2019" name="Int. J. Syst. Evol. Microbiol.">
        <title>The Global Catalogue of Microorganisms (GCM) 10K type strain sequencing project: providing services to taxonomists for standard genome sequencing and annotation.</title>
        <authorList>
            <consortium name="The Broad Institute Genomics Platform"/>
            <consortium name="The Broad Institute Genome Sequencing Center for Infectious Disease"/>
            <person name="Wu L."/>
            <person name="Ma J."/>
        </authorList>
    </citation>
    <scope>NUCLEOTIDE SEQUENCE [LARGE SCALE GENOMIC DNA]</scope>
    <source>
        <strain evidence="2">JCM 17983</strain>
    </source>
</reference>
<dbReference type="RefSeq" id="WP_274235031.1">
    <property type="nucleotide sequence ID" value="NZ_BAABHQ010000004.1"/>
</dbReference>
<organism evidence="1 2">
    <name type="scientific">Actinomycetospora straminea</name>
    <dbReference type="NCBI Taxonomy" id="663607"/>
    <lineage>
        <taxon>Bacteria</taxon>
        <taxon>Bacillati</taxon>
        <taxon>Actinomycetota</taxon>
        <taxon>Actinomycetes</taxon>
        <taxon>Pseudonocardiales</taxon>
        <taxon>Pseudonocardiaceae</taxon>
        <taxon>Actinomycetospora</taxon>
    </lineage>
</organism>
<accession>A0ABP9E6F0</accession>